<name>A0A402CYP6_9BACT</name>
<comment type="similarity">
    <text evidence="1">Belongs to the Nudix hydrolase family.</text>
</comment>
<dbReference type="InterPro" id="IPR020476">
    <property type="entry name" value="Nudix_hydrolase"/>
</dbReference>
<organism evidence="2 3">
    <name type="scientific">Capsulimonas corticalis</name>
    <dbReference type="NCBI Taxonomy" id="2219043"/>
    <lineage>
        <taxon>Bacteria</taxon>
        <taxon>Bacillati</taxon>
        <taxon>Armatimonadota</taxon>
        <taxon>Armatimonadia</taxon>
        <taxon>Capsulimonadales</taxon>
        <taxon>Capsulimonadaceae</taxon>
        <taxon>Capsulimonas</taxon>
    </lineage>
</organism>
<evidence type="ECO:0000313" key="3">
    <source>
        <dbReference type="Proteomes" id="UP000287394"/>
    </source>
</evidence>
<gene>
    <name evidence="2" type="ORF">CCAX7_33450</name>
</gene>
<dbReference type="Proteomes" id="UP000287394">
    <property type="component" value="Chromosome"/>
</dbReference>
<evidence type="ECO:0000313" key="2">
    <source>
        <dbReference type="EMBL" id="BDI31294.1"/>
    </source>
</evidence>
<protein>
    <submittedName>
        <fullName evidence="2">Uncharacterized protein</fullName>
    </submittedName>
</protein>
<dbReference type="RefSeq" id="WP_119322414.1">
    <property type="nucleotide sequence ID" value="NZ_AP025739.1"/>
</dbReference>
<dbReference type="PRINTS" id="PR00502">
    <property type="entry name" value="NUDIXFAMILY"/>
</dbReference>
<sequence>MSFPTVYWPAWDADATFFPGSELPSASESRLYAVLSFVFYGDKIVLADIADRGYCIPSGKIEAGETIADAAEREAFEETGVRLRNRRLSLIGCYLLIPRTGAKKGEARYCPVFVAEAVGFEPIPEGSESNGVFLAAIEDVAELYFFWDDLMAAVFAYAGEQYQILIPGGTPLSSLMAE</sequence>
<dbReference type="Gene3D" id="3.90.79.10">
    <property type="entry name" value="Nucleoside Triphosphate Pyrophosphohydrolase"/>
    <property type="match status" value="1"/>
</dbReference>
<dbReference type="GO" id="GO:0016787">
    <property type="term" value="F:hydrolase activity"/>
    <property type="evidence" value="ECO:0007669"/>
    <property type="project" value="UniProtKB-KW"/>
</dbReference>
<dbReference type="KEGG" id="ccot:CCAX7_33450"/>
<keyword evidence="3" id="KW-1185">Reference proteome</keyword>
<dbReference type="OrthoDB" id="9804442at2"/>
<dbReference type="EMBL" id="AP025739">
    <property type="protein sequence ID" value="BDI31294.1"/>
    <property type="molecule type" value="Genomic_DNA"/>
</dbReference>
<proteinExistence type="inferred from homology"/>
<dbReference type="PROSITE" id="PS00893">
    <property type="entry name" value="NUDIX_BOX"/>
    <property type="match status" value="1"/>
</dbReference>
<dbReference type="InterPro" id="IPR000086">
    <property type="entry name" value="NUDIX_hydrolase_dom"/>
</dbReference>
<dbReference type="AlphaFoldDB" id="A0A402CYP6"/>
<dbReference type="PROSITE" id="PS51462">
    <property type="entry name" value="NUDIX"/>
    <property type="match status" value="1"/>
</dbReference>
<keyword evidence="1" id="KW-0378">Hydrolase</keyword>
<dbReference type="InterPro" id="IPR015797">
    <property type="entry name" value="NUDIX_hydrolase-like_dom_sf"/>
</dbReference>
<dbReference type="InterPro" id="IPR020084">
    <property type="entry name" value="NUDIX_hydrolase_CS"/>
</dbReference>
<dbReference type="SUPFAM" id="SSF55811">
    <property type="entry name" value="Nudix"/>
    <property type="match status" value="1"/>
</dbReference>
<evidence type="ECO:0000256" key="1">
    <source>
        <dbReference type="RuleBase" id="RU003476"/>
    </source>
</evidence>
<reference evidence="2 3" key="1">
    <citation type="journal article" date="2019" name="Int. J. Syst. Evol. Microbiol.">
        <title>Capsulimonas corticalis gen. nov., sp. nov., an aerobic capsulated bacterium, of a novel bacterial order, Capsulimonadales ord. nov., of the class Armatimonadia of the phylum Armatimonadetes.</title>
        <authorList>
            <person name="Li J."/>
            <person name="Kudo C."/>
            <person name="Tonouchi A."/>
        </authorList>
    </citation>
    <scope>NUCLEOTIDE SEQUENCE [LARGE SCALE GENOMIC DNA]</scope>
    <source>
        <strain evidence="2 3">AX-7</strain>
    </source>
</reference>
<accession>A0A402CYP6</accession>
<dbReference type="Pfam" id="PF00293">
    <property type="entry name" value="NUDIX"/>
    <property type="match status" value="1"/>
</dbReference>